<keyword evidence="3" id="KW-0949">S-adenosyl-L-methionine</keyword>
<dbReference type="InterPro" id="IPR029063">
    <property type="entry name" value="SAM-dependent_MTases_sf"/>
</dbReference>
<dbReference type="Pfam" id="PF01596">
    <property type="entry name" value="Methyltransf_3"/>
    <property type="match status" value="1"/>
</dbReference>
<sequence length="221" mass="24317">MTEQTLNLDSRLHDYLLSILPGETTVERMLRERTAEYHAPQMRIGLEQARFMRVLARAMGVRQALEVGTFTGYSALAVAEALPDDGRLVALDNDPVSTADARRFWEAAGVSDRIELRLGDATETLDGLIADGLAGSFDLAFIDADKERYAVYYEKALELVRPGGLIAVDNVLWSGHVADPDDQRESTTALRRFNETLARDPRVDVSVVPIGDGVTLATRLA</sequence>
<name>A0A1H8TS34_9GAMM</name>
<evidence type="ECO:0000256" key="1">
    <source>
        <dbReference type="ARBA" id="ARBA00022603"/>
    </source>
</evidence>
<keyword evidence="1 4" id="KW-0489">Methyltransferase</keyword>
<dbReference type="PROSITE" id="PS51682">
    <property type="entry name" value="SAM_OMT_I"/>
    <property type="match status" value="1"/>
</dbReference>
<dbReference type="GO" id="GO:0008171">
    <property type="term" value="F:O-methyltransferase activity"/>
    <property type="evidence" value="ECO:0007669"/>
    <property type="project" value="InterPro"/>
</dbReference>
<dbReference type="Proteomes" id="UP000199657">
    <property type="component" value="Unassembled WGS sequence"/>
</dbReference>
<gene>
    <name evidence="4" type="ORF">SAMN04488052_104407</name>
</gene>
<evidence type="ECO:0000256" key="3">
    <source>
        <dbReference type="ARBA" id="ARBA00022691"/>
    </source>
</evidence>
<dbReference type="EMBL" id="FOEG01000004">
    <property type="protein sequence ID" value="SEO93444.1"/>
    <property type="molecule type" value="Genomic_DNA"/>
</dbReference>
<dbReference type="InterPro" id="IPR050362">
    <property type="entry name" value="Cation-dep_OMT"/>
</dbReference>
<dbReference type="SUPFAM" id="SSF53335">
    <property type="entry name" value="S-adenosyl-L-methionine-dependent methyltransferases"/>
    <property type="match status" value="1"/>
</dbReference>
<dbReference type="PANTHER" id="PTHR10509:SF14">
    <property type="entry name" value="CAFFEOYL-COA O-METHYLTRANSFERASE 3-RELATED"/>
    <property type="match status" value="1"/>
</dbReference>
<dbReference type="CDD" id="cd02440">
    <property type="entry name" value="AdoMet_MTases"/>
    <property type="match status" value="1"/>
</dbReference>
<keyword evidence="5" id="KW-1185">Reference proteome</keyword>
<dbReference type="Gene3D" id="3.40.50.150">
    <property type="entry name" value="Vaccinia Virus protein VP39"/>
    <property type="match status" value="1"/>
</dbReference>
<reference evidence="4 5" key="1">
    <citation type="submission" date="2016-10" db="EMBL/GenBank/DDBJ databases">
        <authorList>
            <person name="de Groot N.N."/>
        </authorList>
    </citation>
    <scope>NUCLEOTIDE SEQUENCE [LARGE SCALE GENOMIC DNA]</scope>
    <source>
        <strain evidence="4 5">CGMCC 1.6291</strain>
    </source>
</reference>
<dbReference type="STRING" id="406100.SAMN04488052_104407"/>
<dbReference type="GO" id="GO:0008757">
    <property type="term" value="F:S-adenosylmethionine-dependent methyltransferase activity"/>
    <property type="evidence" value="ECO:0007669"/>
    <property type="project" value="TreeGrafter"/>
</dbReference>
<dbReference type="GO" id="GO:0032259">
    <property type="term" value="P:methylation"/>
    <property type="evidence" value="ECO:0007669"/>
    <property type="project" value="UniProtKB-KW"/>
</dbReference>
<dbReference type="OrthoDB" id="9799672at2"/>
<proteinExistence type="predicted"/>
<accession>A0A1H8TS34</accession>
<evidence type="ECO:0000256" key="2">
    <source>
        <dbReference type="ARBA" id="ARBA00022679"/>
    </source>
</evidence>
<keyword evidence="2 4" id="KW-0808">Transferase</keyword>
<dbReference type="RefSeq" id="WP_091643989.1">
    <property type="nucleotide sequence ID" value="NZ_FOEG01000004.1"/>
</dbReference>
<dbReference type="PANTHER" id="PTHR10509">
    <property type="entry name" value="O-METHYLTRANSFERASE-RELATED"/>
    <property type="match status" value="1"/>
</dbReference>
<evidence type="ECO:0000313" key="4">
    <source>
        <dbReference type="EMBL" id="SEO93444.1"/>
    </source>
</evidence>
<evidence type="ECO:0000313" key="5">
    <source>
        <dbReference type="Proteomes" id="UP000199657"/>
    </source>
</evidence>
<dbReference type="AlphaFoldDB" id="A0A1H8TS34"/>
<organism evidence="4 5">
    <name type="scientific">Aquisalimonas asiatica</name>
    <dbReference type="NCBI Taxonomy" id="406100"/>
    <lineage>
        <taxon>Bacteria</taxon>
        <taxon>Pseudomonadati</taxon>
        <taxon>Pseudomonadota</taxon>
        <taxon>Gammaproteobacteria</taxon>
        <taxon>Chromatiales</taxon>
        <taxon>Ectothiorhodospiraceae</taxon>
        <taxon>Aquisalimonas</taxon>
    </lineage>
</organism>
<dbReference type="InterPro" id="IPR002935">
    <property type="entry name" value="SAM_O-MeTrfase"/>
</dbReference>
<protein>
    <submittedName>
        <fullName evidence="4">Caffeoyl-CoA O-methyltransferase</fullName>
    </submittedName>
</protein>